<name>A0A2H3DCE4_ARMGA</name>
<keyword evidence="1" id="KW-0472">Membrane</keyword>
<reference evidence="3" key="1">
    <citation type="journal article" date="2017" name="Nat. Ecol. Evol.">
        <title>Genome expansion and lineage-specific genetic innovations in the forest pathogenic fungi Armillaria.</title>
        <authorList>
            <person name="Sipos G."/>
            <person name="Prasanna A.N."/>
            <person name="Walter M.C."/>
            <person name="O'Connor E."/>
            <person name="Balint B."/>
            <person name="Krizsan K."/>
            <person name="Kiss B."/>
            <person name="Hess J."/>
            <person name="Varga T."/>
            <person name="Slot J."/>
            <person name="Riley R."/>
            <person name="Boka B."/>
            <person name="Rigling D."/>
            <person name="Barry K."/>
            <person name="Lee J."/>
            <person name="Mihaltcheva S."/>
            <person name="LaButti K."/>
            <person name="Lipzen A."/>
            <person name="Waldron R."/>
            <person name="Moloney N.M."/>
            <person name="Sperisen C."/>
            <person name="Kredics L."/>
            <person name="Vagvoelgyi C."/>
            <person name="Patrignani A."/>
            <person name="Fitzpatrick D."/>
            <person name="Nagy I."/>
            <person name="Doyle S."/>
            <person name="Anderson J.B."/>
            <person name="Grigoriev I.V."/>
            <person name="Gueldener U."/>
            <person name="Muensterkoetter M."/>
            <person name="Nagy L.G."/>
        </authorList>
    </citation>
    <scope>NUCLEOTIDE SEQUENCE [LARGE SCALE GENOMIC DNA]</scope>
    <source>
        <strain evidence="3">Ar21-2</strain>
    </source>
</reference>
<dbReference type="OrthoDB" id="2535105at2759"/>
<protein>
    <submittedName>
        <fullName evidence="2">Uncharacterized protein</fullName>
    </submittedName>
</protein>
<keyword evidence="1" id="KW-0812">Transmembrane</keyword>
<sequence>MSSALPIPIAGIPSKLGATLETIFIGATKAAVFVRNLSFDAMLAPSSRFYGITISQTVVYYKQNPNGPWLFRYAVAFLWIFDTLHVALSTRALYFYLIESFGIIWSFPVTLFPRFVSLHEPKALPISCSYCSIDSPAPQTVSSFLYEHTSALIFDLQFLTVAATFGTGSYVIYDTYTLSSFMDVSTIRASIYADFSTVAGADFVIAGAMCFYLHKGLSFIPRSMNVLMQLIKYYQHNFETNAARSDIRAGDEA</sequence>
<accession>A0A2H3DCE4</accession>
<organism evidence="2 3">
    <name type="scientific">Armillaria gallica</name>
    <name type="common">Bulbous honey fungus</name>
    <name type="synonym">Armillaria bulbosa</name>
    <dbReference type="NCBI Taxonomy" id="47427"/>
    <lineage>
        <taxon>Eukaryota</taxon>
        <taxon>Fungi</taxon>
        <taxon>Dikarya</taxon>
        <taxon>Basidiomycota</taxon>
        <taxon>Agaricomycotina</taxon>
        <taxon>Agaricomycetes</taxon>
        <taxon>Agaricomycetidae</taxon>
        <taxon>Agaricales</taxon>
        <taxon>Marasmiineae</taxon>
        <taxon>Physalacriaceae</taxon>
        <taxon>Armillaria</taxon>
    </lineage>
</organism>
<dbReference type="InParanoid" id="A0A2H3DCE4"/>
<feature type="transmembrane region" description="Helical" evidence="1">
    <location>
        <begin position="70"/>
        <end position="88"/>
    </location>
</feature>
<evidence type="ECO:0000313" key="2">
    <source>
        <dbReference type="EMBL" id="PBK91790.1"/>
    </source>
</evidence>
<dbReference type="AlphaFoldDB" id="A0A2H3DCE4"/>
<keyword evidence="3" id="KW-1185">Reference proteome</keyword>
<dbReference type="EMBL" id="KZ293660">
    <property type="protein sequence ID" value="PBK91790.1"/>
    <property type="molecule type" value="Genomic_DNA"/>
</dbReference>
<keyword evidence="1" id="KW-1133">Transmembrane helix</keyword>
<feature type="transmembrane region" description="Helical" evidence="1">
    <location>
        <begin position="152"/>
        <end position="173"/>
    </location>
</feature>
<evidence type="ECO:0000313" key="3">
    <source>
        <dbReference type="Proteomes" id="UP000217790"/>
    </source>
</evidence>
<dbReference type="Proteomes" id="UP000217790">
    <property type="component" value="Unassembled WGS sequence"/>
</dbReference>
<evidence type="ECO:0000256" key="1">
    <source>
        <dbReference type="SAM" id="Phobius"/>
    </source>
</evidence>
<gene>
    <name evidence="2" type="ORF">ARMGADRAFT_1031279</name>
</gene>
<proteinExistence type="predicted"/>
<feature type="transmembrane region" description="Helical" evidence="1">
    <location>
        <begin position="94"/>
        <end position="112"/>
    </location>
</feature>